<feature type="domain" description="Zn(2)-C6 fungal-type" evidence="2">
    <location>
        <begin position="10"/>
        <end position="38"/>
    </location>
</feature>
<reference evidence="3 4" key="1">
    <citation type="journal article" date="2020" name="Genomics">
        <title>Complete, high-quality genomes from long-read metagenomic sequencing of two wolf lichen thalli reveals enigmatic genome architecture.</title>
        <authorList>
            <person name="McKenzie S.K."/>
            <person name="Walston R.F."/>
            <person name="Allen J.L."/>
        </authorList>
    </citation>
    <scope>NUCLEOTIDE SEQUENCE [LARGE SCALE GENOMIC DNA]</scope>
    <source>
        <strain evidence="3">WasteWater2</strain>
    </source>
</reference>
<evidence type="ECO:0000256" key="1">
    <source>
        <dbReference type="ARBA" id="ARBA00023242"/>
    </source>
</evidence>
<keyword evidence="4" id="KW-1185">Reference proteome</keyword>
<proteinExistence type="predicted"/>
<dbReference type="Gene3D" id="4.10.240.10">
    <property type="entry name" value="Zn(2)-C6 fungal-type DNA-binding domain"/>
    <property type="match status" value="1"/>
</dbReference>
<dbReference type="Proteomes" id="UP000578531">
    <property type="component" value="Unassembled WGS sequence"/>
</dbReference>
<organism evidence="3 4">
    <name type="scientific">Letharia columbiana</name>
    <dbReference type="NCBI Taxonomy" id="112416"/>
    <lineage>
        <taxon>Eukaryota</taxon>
        <taxon>Fungi</taxon>
        <taxon>Dikarya</taxon>
        <taxon>Ascomycota</taxon>
        <taxon>Pezizomycotina</taxon>
        <taxon>Lecanoromycetes</taxon>
        <taxon>OSLEUM clade</taxon>
        <taxon>Lecanoromycetidae</taxon>
        <taxon>Lecanorales</taxon>
        <taxon>Lecanorineae</taxon>
        <taxon>Parmeliaceae</taxon>
        <taxon>Letharia</taxon>
    </lineage>
</organism>
<dbReference type="InterPro" id="IPR053178">
    <property type="entry name" value="Osmoadaptation_assoc"/>
</dbReference>
<dbReference type="PROSITE" id="PS50048">
    <property type="entry name" value="ZN2_CY6_FUNGAL_2"/>
    <property type="match status" value="1"/>
</dbReference>
<dbReference type="InterPro" id="IPR001138">
    <property type="entry name" value="Zn2Cys6_DnaBD"/>
</dbReference>
<sequence>MVGVPGKSKGCTTCRKRKIRCDLQEPFCKTCTKSRRICEGYARFPVFLNRTLQGPEKRYGLEEVKAPFSQSSDRDLSQPQPMVSNIDFQRGLVESRRAYDNRVLVQPNGCTAVEQQIISALWEKYTPSISSAQGGTPCVWLHHIISLPTRAVPLDLSLKAFAMTRIGWINKDESLVLQGNLCYGRALNAVQKHLSSEALMWQDELFAASYVLSIYELFESTTPSIAGWNSHISGLKHLVLMRGPQRHMTPFTRAVLEEFRTSSMIQCIQYRRSTFLGSPEWLTLPWSETGKDIFQQLYDKGFALAALLEGIDNARVTDENTNFSILSEYLGGLSGLDEELNIWYGEILQESPLPLYWSTQSTSPGWHLKQAVGPRTLPSFAFHTLRLANITVAYWGLRLILSNTIALACRQVLSINIQLPTQSSSSTPPQATQNLKTMSLHLLEAHTTAYRLELATNIIRSMPYCLNDKMGLMGAQKSLFALRTALFVLQRYPGQELKWCQAMYQELDGKGLRYAREIAKLEGKHSAASRDDLPIIASHRRDSEGP</sequence>
<dbReference type="EMBL" id="JACCJC010000070">
    <property type="protein sequence ID" value="KAF6229677.1"/>
    <property type="molecule type" value="Genomic_DNA"/>
</dbReference>
<gene>
    <name evidence="3" type="ORF">HO173_011323</name>
</gene>
<dbReference type="GO" id="GO:0000981">
    <property type="term" value="F:DNA-binding transcription factor activity, RNA polymerase II-specific"/>
    <property type="evidence" value="ECO:0007669"/>
    <property type="project" value="InterPro"/>
</dbReference>
<name>A0A8H6FJK2_9LECA</name>
<dbReference type="PANTHER" id="PTHR38111">
    <property type="entry name" value="ZN(2)-C6 FUNGAL-TYPE DOMAIN-CONTAINING PROTEIN-RELATED"/>
    <property type="match status" value="1"/>
</dbReference>
<dbReference type="SUPFAM" id="SSF57701">
    <property type="entry name" value="Zn2/Cys6 DNA-binding domain"/>
    <property type="match status" value="1"/>
</dbReference>
<dbReference type="AlphaFoldDB" id="A0A8H6FJK2"/>
<evidence type="ECO:0000259" key="2">
    <source>
        <dbReference type="PROSITE" id="PS50048"/>
    </source>
</evidence>
<evidence type="ECO:0000313" key="4">
    <source>
        <dbReference type="Proteomes" id="UP000578531"/>
    </source>
</evidence>
<dbReference type="SMART" id="SM00066">
    <property type="entry name" value="GAL4"/>
    <property type="match status" value="1"/>
</dbReference>
<dbReference type="CDD" id="cd00067">
    <property type="entry name" value="GAL4"/>
    <property type="match status" value="1"/>
</dbReference>
<dbReference type="RefSeq" id="XP_037159869.1">
    <property type="nucleotide sequence ID" value="XM_037313204.1"/>
</dbReference>
<dbReference type="InterPro" id="IPR036864">
    <property type="entry name" value="Zn2-C6_fun-type_DNA-bd_sf"/>
</dbReference>
<dbReference type="GeneID" id="59292966"/>
<dbReference type="Pfam" id="PF00172">
    <property type="entry name" value="Zn_clus"/>
    <property type="match status" value="1"/>
</dbReference>
<protein>
    <recommendedName>
        <fullName evidence="2">Zn(2)-C6 fungal-type domain-containing protein</fullName>
    </recommendedName>
</protein>
<keyword evidence="1" id="KW-0539">Nucleus</keyword>
<dbReference type="PROSITE" id="PS00463">
    <property type="entry name" value="ZN2_CY6_FUNGAL_1"/>
    <property type="match status" value="1"/>
</dbReference>
<dbReference type="OrthoDB" id="4491390at2759"/>
<evidence type="ECO:0000313" key="3">
    <source>
        <dbReference type="EMBL" id="KAF6229677.1"/>
    </source>
</evidence>
<comment type="caution">
    <text evidence="3">The sequence shown here is derived from an EMBL/GenBank/DDBJ whole genome shotgun (WGS) entry which is preliminary data.</text>
</comment>
<accession>A0A8H6FJK2</accession>
<dbReference type="GO" id="GO:0008270">
    <property type="term" value="F:zinc ion binding"/>
    <property type="evidence" value="ECO:0007669"/>
    <property type="project" value="InterPro"/>
</dbReference>